<keyword evidence="3" id="KW-0804">Transcription</keyword>
<accession>A0A218WPZ5</accession>
<feature type="region of interest" description="Disordered" evidence="5">
    <location>
        <begin position="250"/>
        <end position="276"/>
    </location>
</feature>
<protein>
    <recommendedName>
        <fullName evidence="6">Bromodomain associated domain-containing protein</fullName>
    </recommendedName>
</protein>
<comment type="subcellular location">
    <subcellularLocation>
        <location evidence="1">Nucleus</location>
    </subcellularLocation>
</comment>
<dbReference type="Proteomes" id="UP000197138">
    <property type="component" value="Unassembled WGS sequence"/>
</dbReference>
<organism evidence="7 8">
    <name type="scientific">Punica granatum</name>
    <name type="common">Pomegranate</name>
    <dbReference type="NCBI Taxonomy" id="22663"/>
    <lineage>
        <taxon>Eukaryota</taxon>
        <taxon>Viridiplantae</taxon>
        <taxon>Streptophyta</taxon>
        <taxon>Embryophyta</taxon>
        <taxon>Tracheophyta</taxon>
        <taxon>Spermatophyta</taxon>
        <taxon>Magnoliopsida</taxon>
        <taxon>eudicotyledons</taxon>
        <taxon>Gunneridae</taxon>
        <taxon>Pentapetalae</taxon>
        <taxon>rosids</taxon>
        <taxon>malvids</taxon>
        <taxon>Myrtales</taxon>
        <taxon>Lythraceae</taxon>
        <taxon>Punica</taxon>
    </lineage>
</organism>
<dbReference type="SMART" id="SM00576">
    <property type="entry name" value="BTP"/>
    <property type="match status" value="1"/>
</dbReference>
<keyword evidence="2" id="KW-0805">Transcription regulation</keyword>
<proteinExistence type="predicted"/>
<reference evidence="8" key="1">
    <citation type="journal article" date="2017" name="Plant J.">
        <title>The pomegranate (Punica granatum L.) genome and the genomics of punicalagin biosynthesis.</title>
        <authorList>
            <person name="Qin G."/>
            <person name="Xu C."/>
            <person name="Ming R."/>
            <person name="Tang H."/>
            <person name="Guyot R."/>
            <person name="Kramer E.M."/>
            <person name="Hu Y."/>
            <person name="Yi X."/>
            <person name="Qi Y."/>
            <person name="Xu X."/>
            <person name="Gao Z."/>
            <person name="Pan H."/>
            <person name="Jian J."/>
            <person name="Tian Y."/>
            <person name="Yue Z."/>
            <person name="Xu Y."/>
        </authorList>
    </citation>
    <scope>NUCLEOTIDE SEQUENCE [LARGE SCALE GENOMIC DNA]</scope>
    <source>
        <strain evidence="8">cv. Dabenzi</strain>
    </source>
</reference>
<dbReference type="AlphaFoldDB" id="A0A218WPZ5"/>
<evidence type="ECO:0000259" key="6">
    <source>
        <dbReference type="SMART" id="SM00576"/>
    </source>
</evidence>
<evidence type="ECO:0000256" key="5">
    <source>
        <dbReference type="SAM" id="MobiDB-lite"/>
    </source>
</evidence>
<evidence type="ECO:0000256" key="2">
    <source>
        <dbReference type="ARBA" id="ARBA00023015"/>
    </source>
</evidence>
<sequence>MKPNQQTEDVKTDPTEFSSTIIRIAVSQICRSVGFKAIQFSALELLTDLATRHLRSIGRSAVSSANASNRTQPNVFDLVNAFNDLNSVMGFQGACNLHKDYDPLLSSGAFADLVRFVQCSHEIPFARPISHLSSSDSSVPVVPCNIIQRESGSCPGHIPRWLPDLPDSSTFERSHEDLEDRLKRRKYELWGDAVSPEANDDFSTMDAGERRVQTKNGKQMGKLKFKIARVKNGLNGTRWKELASNVAIDDNTGCTSDSTSSGSFHFETELSQDNPEGVYSRSRITTEAAASHPCSSPFALTSSSRSAVLTEPPPARLRVLAKTDSCPPLSFFFPLWFRDNSRQARN</sequence>
<dbReference type="PANTHER" id="PTHR46338:SF13">
    <property type="entry name" value="TRANSCRIPTION INITIATION FACTOR TFIID SUBUNIT 8-LIKE"/>
    <property type="match status" value="1"/>
</dbReference>
<dbReference type="PANTHER" id="PTHR46338">
    <property type="entry name" value="TRANSCRIPTION INITIATION FACTOR TFIID SUBUNIT 8"/>
    <property type="match status" value="1"/>
</dbReference>
<dbReference type="InterPro" id="IPR009072">
    <property type="entry name" value="Histone-fold"/>
</dbReference>
<dbReference type="Gene3D" id="1.10.20.10">
    <property type="entry name" value="Histone, subunit A"/>
    <property type="match status" value="1"/>
</dbReference>
<evidence type="ECO:0000256" key="4">
    <source>
        <dbReference type="ARBA" id="ARBA00023242"/>
    </source>
</evidence>
<dbReference type="InterPro" id="IPR037818">
    <property type="entry name" value="TAF8"/>
</dbReference>
<keyword evidence="4" id="KW-0539">Nucleus</keyword>
<dbReference type="InterPro" id="IPR006565">
    <property type="entry name" value="BTP"/>
</dbReference>
<comment type="caution">
    <text evidence="7">The sequence shown here is derived from an EMBL/GenBank/DDBJ whole genome shotgun (WGS) entry which is preliminary data.</text>
</comment>
<feature type="compositionally biased region" description="Low complexity" evidence="5">
    <location>
        <begin position="250"/>
        <end position="263"/>
    </location>
</feature>
<evidence type="ECO:0000256" key="1">
    <source>
        <dbReference type="ARBA" id="ARBA00004123"/>
    </source>
</evidence>
<dbReference type="Pfam" id="PF07524">
    <property type="entry name" value="Bromo_TP"/>
    <property type="match status" value="1"/>
</dbReference>
<name>A0A218WPZ5_PUNGR</name>
<evidence type="ECO:0000313" key="8">
    <source>
        <dbReference type="Proteomes" id="UP000197138"/>
    </source>
</evidence>
<dbReference type="EMBL" id="MTKT01003655">
    <property type="protein sequence ID" value="OWM74706.1"/>
    <property type="molecule type" value="Genomic_DNA"/>
</dbReference>
<dbReference type="GO" id="GO:0005669">
    <property type="term" value="C:transcription factor TFIID complex"/>
    <property type="evidence" value="ECO:0007669"/>
    <property type="project" value="InterPro"/>
</dbReference>
<feature type="domain" description="Bromodomain associated" evidence="6">
    <location>
        <begin position="15"/>
        <end position="91"/>
    </location>
</feature>
<evidence type="ECO:0000313" key="7">
    <source>
        <dbReference type="EMBL" id="OWM74706.1"/>
    </source>
</evidence>
<dbReference type="GO" id="GO:0046982">
    <property type="term" value="F:protein heterodimerization activity"/>
    <property type="evidence" value="ECO:0007669"/>
    <property type="project" value="InterPro"/>
</dbReference>
<evidence type="ECO:0000256" key="3">
    <source>
        <dbReference type="ARBA" id="ARBA00023163"/>
    </source>
</evidence>
<gene>
    <name evidence="7" type="ORF">CDL15_Pgr004669</name>
</gene>